<evidence type="ECO:0000313" key="1">
    <source>
        <dbReference type="EMBL" id="KZT06154.1"/>
    </source>
</evidence>
<dbReference type="GeneID" id="63818588"/>
<dbReference type="AlphaFoldDB" id="A0A165E365"/>
<sequence length="159" mass="17880">MGGNIPGSVRDMLFCVKSFSASFSAGCEAIVLLLSLFVKLRERRRPDEVYLQSDVAGCLLKQLRQLPYSDIRRMRDTVQNTVRVESTTTQRQYSPSTDGNVCSRGKNFEHAFATHTNNIASVPMHDSHGKTETDLNMTVCSIQTLVNASEQEYSKLKHY</sequence>
<gene>
    <name evidence="1" type="ORF">LAESUDRAFT_199939</name>
</gene>
<dbReference type="Proteomes" id="UP000076871">
    <property type="component" value="Unassembled WGS sequence"/>
</dbReference>
<keyword evidence="2" id="KW-1185">Reference proteome</keyword>
<dbReference type="RefSeq" id="XP_040763894.1">
    <property type="nucleotide sequence ID" value="XM_040901556.1"/>
</dbReference>
<protein>
    <submittedName>
        <fullName evidence="1">Uncharacterized protein</fullName>
    </submittedName>
</protein>
<dbReference type="EMBL" id="KV427626">
    <property type="protein sequence ID" value="KZT06154.1"/>
    <property type="molecule type" value="Genomic_DNA"/>
</dbReference>
<dbReference type="InParanoid" id="A0A165E365"/>
<accession>A0A165E365</accession>
<name>A0A165E365_9APHY</name>
<organism evidence="1 2">
    <name type="scientific">Laetiporus sulphureus 93-53</name>
    <dbReference type="NCBI Taxonomy" id="1314785"/>
    <lineage>
        <taxon>Eukaryota</taxon>
        <taxon>Fungi</taxon>
        <taxon>Dikarya</taxon>
        <taxon>Basidiomycota</taxon>
        <taxon>Agaricomycotina</taxon>
        <taxon>Agaricomycetes</taxon>
        <taxon>Polyporales</taxon>
        <taxon>Laetiporus</taxon>
    </lineage>
</organism>
<evidence type="ECO:0000313" key="2">
    <source>
        <dbReference type="Proteomes" id="UP000076871"/>
    </source>
</evidence>
<reference evidence="1 2" key="1">
    <citation type="journal article" date="2016" name="Mol. Biol. Evol.">
        <title>Comparative Genomics of Early-Diverging Mushroom-Forming Fungi Provides Insights into the Origins of Lignocellulose Decay Capabilities.</title>
        <authorList>
            <person name="Nagy L.G."/>
            <person name="Riley R."/>
            <person name="Tritt A."/>
            <person name="Adam C."/>
            <person name="Daum C."/>
            <person name="Floudas D."/>
            <person name="Sun H."/>
            <person name="Yadav J.S."/>
            <person name="Pangilinan J."/>
            <person name="Larsson K.H."/>
            <person name="Matsuura K."/>
            <person name="Barry K."/>
            <person name="Labutti K."/>
            <person name="Kuo R."/>
            <person name="Ohm R.A."/>
            <person name="Bhattacharya S.S."/>
            <person name="Shirouzu T."/>
            <person name="Yoshinaga Y."/>
            <person name="Martin F.M."/>
            <person name="Grigoriev I.V."/>
            <person name="Hibbett D.S."/>
        </authorList>
    </citation>
    <scope>NUCLEOTIDE SEQUENCE [LARGE SCALE GENOMIC DNA]</scope>
    <source>
        <strain evidence="1 2">93-53</strain>
    </source>
</reference>
<proteinExistence type="predicted"/>